<keyword evidence="3" id="KW-1185">Reference proteome</keyword>
<name>A0A392QLF4_9FABA</name>
<dbReference type="PANTHER" id="PTHR35482:SF1">
    <property type="entry name" value="CYTOCHROME C OXIDASE SUBUNIT"/>
    <property type="match status" value="1"/>
</dbReference>
<evidence type="ECO:0000256" key="1">
    <source>
        <dbReference type="SAM" id="MobiDB-lite"/>
    </source>
</evidence>
<organism evidence="2 3">
    <name type="scientific">Trifolium medium</name>
    <dbReference type="NCBI Taxonomy" id="97028"/>
    <lineage>
        <taxon>Eukaryota</taxon>
        <taxon>Viridiplantae</taxon>
        <taxon>Streptophyta</taxon>
        <taxon>Embryophyta</taxon>
        <taxon>Tracheophyta</taxon>
        <taxon>Spermatophyta</taxon>
        <taxon>Magnoliopsida</taxon>
        <taxon>eudicotyledons</taxon>
        <taxon>Gunneridae</taxon>
        <taxon>Pentapetalae</taxon>
        <taxon>rosids</taxon>
        <taxon>fabids</taxon>
        <taxon>Fabales</taxon>
        <taxon>Fabaceae</taxon>
        <taxon>Papilionoideae</taxon>
        <taxon>50 kb inversion clade</taxon>
        <taxon>NPAAA clade</taxon>
        <taxon>Hologalegina</taxon>
        <taxon>IRL clade</taxon>
        <taxon>Trifolieae</taxon>
        <taxon>Trifolium</taxon>
    </lineage>
</organism>
<sequence>MPPGLVPFTDSFLDSDLPEVELIVGNADNFNAKTTAPQPEQTTEDESELYKPKVSTWGVFPRPGNISKTFGGGRVIRPGDILETDEEKAAKEARTKTQLAAYKKKYGLNIDPKLKSECEE</sequence>
<feature type="compositionally biased region" description="Polar residues" evidence="1">
    <location>
        <begin position="31"/>
        <end position="41"/>
    </location>
</feature>
<dbReference type="PANTHER" id="PTHR35482">
    <property type="entry name" value="CYTOCHROME C OXIDASE SUBUNIT"/>
    <property type="match status" value="1"/>
</dbReference>
<evidence type="ECO:0000313" key="3">
    <source>
        <dbReference type="Proteomes" id="UP000265520"/>
    </source>
</evidence>
<dbReference type="EMBL" id="LXQA010143386">
    <property type="protein sequence ID" value="MCI24757.1"/>
    <property type="molecule type" value="Genomic_DNA"/>
</dbReference>
<accession>A0A392QLF4</accession>
<proteinExistence type="predicted"/>
<comment type="caution">
    <text evidence="2">The sequence shown here is derived from an EMBL/GenBank/DDBJ whole genome shotgun (WGS) entry which is preliminary data.</text>
</comment>
<feature type="region of interest" description="Disordered" evidence="1">
    <location>
        <begin position="31"/>
        <end position="50"/>
    </location>
</feature>
<dbReference type="Proteomes" id="UP000265520">
    <property type="component" value="Unassembled WGS sequence"/>
</dbReference>
<evidence type="ECO:0000313" key="2">
    <source>
        <dbReference type="EMBL" id="MCI24757.1"/>
    </source>
</evidence>
<protein>
    <submittedName>
        <fullName evidence="2">Uncharacterized protein</fullName>
    </submittedName>
</protein>
<reference evidence="2 3" key="1">
    <citation type="journal article" date="2018" name="Front. Plant Sci.">
        <title>Red Clover (Trifolium pratense) and Zigzag Clover (T. medium) - A Picture of Genomic Similarities and Differences.</title>
        <authorList>
            <person name="Dluhosova J."/>
            <person name="Istvanek J."/>
            <person name="Nedelnik J."/>
            <person name="Repkova J."/>
        </authorList>
    </citation>
    <scope>NUCLEOTIDE SEQUENCE [LARGE SCALE GENOMIC DNA]</scope>
    <source>
        <strain evidence="3">cv. 10/8</strain>
        <tissue evidence="2">Leaf</tissue>
    </source>
</reference>
<dbReference type="AlphaFoldDB" id="A0A392QLF4"/>
<feature type="non-terminal residue" evidence="2">
    <location>
        <position position="120"/>
    </location>
</feature>